<comment type="subcellular location">
    <subcellularLocation>
        <location evidence="1">Nucleus</location>
        <location evidence="1">Nucleolus</location>
    </subcellularLocation>
</comment>
<feature type="region of interest" description="Disordered" evidence="8">
    <location>
        <begin position="1"/>
        <end position="25"/>
    </location>
</feature>
<evidence type="ECO:0000256" key="6">
    <source>
        <dbReference type="ARBA" id="ARBA00041961"/>
    </source>
</evidence>
<dbReference type="InterPro" id="IPR050656">
    <property type="entry name" value="PINX1"/>
</dbReference>
<dbReference type="PANTHER" id="PTHR23149:SF31">
    <property type="entry name" value="PROTEIN PXR1"/>
    <property type="match status" value="1"/>
</dbReference>
<evidence type="ECO:0000256" key="5">
    <source>
        <dbReference type="ARBA" id="ARBA00038007"/>
    </source>
</evidence>
<sequence>MGLAAPKNRSRISNDPQNTTWANNTSRFGHRILTSQGWAPGSSLGADAAHAAHYTAASQSHIRVLLKDDNLGLGAKRGSERAENFGLAGLQSILGRLNGREDEVKKEEERQQEIEKRAFVYRKYGMMNFVSGGFLVGDKIKSREEVKKEPEVKTEIKTEPTSDDASDDKKSKKRKRKEREDLTATEEASEEQPTLKRKKKSMDLRDQAKKDVAEEASKAKKEKKGKKDKEGKKSKKDKKAISSDPEPMTDDVPSPMSDPEPLTTDKARRKAEKRARKEERKLKKALKRAAKEAAKYKAGSSDSSSESDDDSTPSASTPASVPATGASTPTISAAGLTFTGRGMHAVRQKYIRQKKAASMDAQAMREIFMIKTPS</sequence>
<feature type="region of interest" description="Disordered" evidence="8">
    <location>
        <begin position="144"/>
        <end position="333"/>
    </location>
</feature>
<feature type="compositionally biased region" description="Basic and acidic residues" evidence="8">
    <location>
        <begin position="201"/>
        <end position="231"/>
    </location>
</feature>
<dbReference type="GO" id="GO:0003676">
    <property type="term" value="F:nucleic acid binding"/>
    <property type="evidence" value="ECO:0007669"/>
    <property type="project" value="InterPro"/>
</dbReference>
<feature type="compositionally biased region" description="Basic and acidic residues" evidence="8">
    <location>
        <begin position="144"/>
        <end position="160"/>
    </location>
</feature>
<evidence type="ECO:0000256" key="3">
    <source>
        <dbReference type="ARBA" id="ARBA00022552"/>
    </source>
</evidence>
<dbReference type="Proteomes" id="UP000813461">
    <property type="component" value="Unassembled WGS sequence"/>
</dbReference>
<comment type="similarity">
    <text evidence="5">Belongs to the PINX1 family.</text>
</comment>
<feature type="domain" description="G-patch" evidence="9">
    <location>
        <begin position="25"/>
        <end position="78"/>
    </location>
</feature>
<evidence type="ECO:0000259" key="9">
    <source>
        <dbReference type="PROSITE" id="PS50174"/>
    </source>
</evidence>
<dbReference type="OrthoDB" id="29523at2759"/>
<evidence type="ECO:0000256" key="7">
    <source>
        <dbReference type="ARBA" id="ARBA00043878"/>
    </source>
</evidence>
<dbReference type="InterPro" id="IPR000467">
    <property type="entry name" value="G_patch_dom"/>
</dbReference>
<comment type="function">
    <text evidence="7">Involved in rRNA-processing at A0, A1 and A2 sites and negatively regulates telomerase.</text>
</comment>
<evidence type="ECO:0000313" key="11">
    <source>
        <dbReference type="Proteomes" id="UP000813461"/>
    </source>
</evidence>
<keyword evidence="4" id="KW-0539">Nucleus</keyword>
<dbReference type="AlphaFoldDB" id="A0A8K0QZB8"/>
<reference evidence="10" key="1">
    <citation type="journal article" date="2021" name="Nat. Commun.">
        <title>Genetic determinants of endophytism in the Arabidopsis root mycobiome.</title>
        <authorList>
            <person name="Mesny F."/>
            <person name="Miyauchi S."/>
            <person name="Thiergart T."/>
            <person name="Pickel B."/>
            <person name="Atanasova L."/>
            <person name="Karlsson M."/>
            <person name="Huettel B."/>
            <person name="Barry K.W."/>
            <person name="Haridas S."/>
            <person name="Chen C."/>
            <person name="Bauer D."/>
            <person name="Andreopoulos W."/>
            <person name="Pangilinan J."/>
            <person name="LaButti K."/>
            <person name="Riley R."/>
            <person name="Lipzen A."/>
            <person name="Clum A."/>
            <person name="Drula E."/>
            <person name="Henrissat B."/>
            <person name="Kohler A."/>
            <person name="Grigoriev I.V."/>
            <person name="Martin F.M."/>
            <person name="Hacquard S."/>
        </authorList>
    </citation>
    <scope>NUCLEOTIDE SEQUENCE</scope>
    <source>
        <strain evidence="10">MPI-SDFR-AT-0120</strain>
    </source>
</reference>
<evidence type="ECO:0000256" key="1">
    <source>
        <dbReference type="ARBA" id="ARBA00004604"/>
    </source>
</evidence>
<accession>A0A8K0QZB8</accession>
<evidence type="ECO:0000256" key="2">
    <source>
        <dbReference type="ARBA" id="ARBA00022517"/>
    </source>
</evidence>
<evidence type="ECO:0000313" key="10">
    <source>
        <dbReference type="EMBL" id="KAH7077043.1"/>
    </source>
</evidence>
<keyword evidence="2" id="KW-0690">Ribosome biogenesis</keyword>
<dbReference type="EMBL" id="JAGMVJ010000018">
    <property type="protein sequence ID" value="KAH7077043.1"/>
    <property type="molecule type" value="Genomic_DNA"/>
</dbReference>
<keyword evidence="3" id="KW-0698">rRNA processing</keyword>
<dbReference type="GO" id="GO:0006364">
    <property type="term" value="P:rRNA processing"/>
    <property type="evidence" value="ECO:0007669"/>
    <property type="project" value="UniProtKB-KW"/>
</dbReference>
<evidence type="ECO:0000256" key="4">
    <source>
        <dbReference type="ARBA" id="ARBA00023242"/>
    </source>
</evidence>
<protein>
    <recommendedName>
        <fullName evidence="6">PinX1-related protein 1</fullName>
    </recommendedName>
</protein>
<evidence type="ECO:0000256" key="8">
    <source>
        <dbReference type="SAM" id="MobiDB-lite"/>
    </source>
</evidence>
<gene>
    <name evidence="10" type="ORF">FB567DRAFT_451582</name>
</gene>
<organism evidence="10 11">
    <name type="scientific">Paraphoma chrysanthemicola</name>
    <dbReference type="NCBI Taxonomy" id="798071"/>
    <lineage>
        <taxon>Eukaryota</taxon>
        <taxon>Fungi</taxon>
        <taxon>Dikarya</taxon>
        <taxon>Ascomycota</taxon>
        <taxon>Pezizomycotina</taxon>
        <taxon>Dothideomycetes</taxon>
        <taxon>Pleosporomycetidae</taxon>
        <taxon>Pleosporales</taxon>
        <taxon>Pleosporineae</taxon>
        <taxon>Phaeosphaeriaceae</taxon>
        <taxon>Paraphoma</taxon>
    </lineage>
</organism>
<dbReference type="PROSITE" id="PS50174">
    <property type="entry name" value="G_PATCH"/>
    <property type="match status" value="1"/>
</dbReference>
<comment type="caution">
    <text evidence="10">The sequence shown here is derived from an EMBL/GenBank/DDBJ whole genome shotgun (WGS) entry which is preliminary data.</text>
</comment>
<dbReference type="PANTHER" id="PTHR23149">
    <property type="entry name" value="G PATCH DOMAIN CONTAINING PROTEIN"/>
    <property type="match status" value="1"/>
</dbReference>
<dbReference type="GO" id="GO:0005730">
    <property type="term" value="C:nucleolus"/>
    <property type="evidence" value="ECO:0007669"/>
    <property type="project" value="UniProtKB-SubCell"/>
</dbReference>
<feature type="compositionally biased region" description="Low complexity" evidence="8">
    <location>
        <begin position="312"/>
        <end position="329"/>
    </location>
</feature>
<name>A0A8K0QZB8_9PLEO</name>
<proteinExistence type="inferred from homology"/>
<keyword evidence="11" id="KW-1185">Reference proteome</keyword>
<feature type="compositionally biased region" description="Polar residues" evidence="8">
    <location>
        <begin position="11"/>
        <end position="25"/>
    </location>
</feature>